<proteinExistence type="predicted"/>
<dbReference type="RefSeq" id="WP_033519049.1">
    <property type="nucleotide sequence ID" value="NZ_CAUPKV010000001.1"/>
</dbReference>
<reference evidence="3 4" key="1">
    <citation type="submission" date="2014-03" db="EMBL/GenBank/DDBJ databases">
        <title>Genomics of Bifidobacteria.</title>
        <authorList>
            <person name="Ventura M."/>
            <person name="Milani C."/>
            <person name="Lugli G.A."/>
        </authorList>
    </citation>
    <scope>NUCLEOTIDE SEQUENCE [LARGE SCALE GENOMIC DNA]</scope>
    <source>
        <strain evidence="3 4">LMG 21589</strain>
    </source>
</reference>
<evidence type="ECO:0000313" key="3">
    <source>
        <dbReference type="EMBL" id="KFI91576.1"/>
    </source>
</evidence>
<evidence type="ECO:0000259" key="2">
    <source>
        <dbReference type="Pfam" id="PF13635"/>
    </source>
</evidence>
<evidence type="ECO:0000259" key="1">
    <source>
        <dbReference type="Pfam" id="PF13173"/>
    </source>
</evidence>
<feature type="domain" description="AAA" evidence="1">
    <location>
        <begin position="20"/>
        <end position="153"/>
    </location>
</feature>
<dbReference type="InterPro" id="IPR041682">
    <property type="entry name" value="AAA_14"/>
</dbReference>
<evidence type="ECO:0000313" key="4">
    <source>
        <dbReference type="Proteomes" id="UP000029033"/>
    </source>
</evidence>
<dbReference type="Proteomes" id="UP000029033">
    <property type="component" value="Unassembled WGS sequence"/>
</dbReference>
<dbReference type="EMBL" id="JGZO01000022">
    <property type="protein sequence ID" value="KFI91576.1"/>
    <property type="molecule type" value="Genomic_DNA"/>
</dbReference>
<protein>
    <submittedName>
        <fullName evidence="3">ATPase AAA</fullName>
    </submittedName>
</protein>
<dbReference type="InterPro" id="IPR025420">
    <property type="entry name" value="DUF4143"/>
</dbReference>
<dbReference type="STRING" id="158787.BSCA_1944"/>
<dbReference type="InterPro" id="IPR027417">
    <property type="entry name" value="P-loop_NTPase"/>
</dbReference>
<dbReference type="AlphaFoldDB" id="A0A087D7S6"/>
<organism evidence="3 4">
    <name type="scientific">Bifidobacterium scardovii</name>
    <dbReference type="NCBI Taxonomy" id="158787"/>
    <lineage>
        <taxon>Bacteria</taxon>
        <taxon>Bacillati</taxon>
        <taxon>Actinomycetota</taxon>
        <taxon>Actinomycetes</taxon>
        <taxon>Bifidobacteriales</taxon>
        <taxon>Bifidobacteriaceae</taxon>
        <taxon>Bifidobacterium</taxon>
    </lineage>
</organism>
<feature type="domain" description="DUF4143" evidence="2">
    <location>
        <begin position="225"/>
        <end position="387"/>
    </location>
</feature>
<dbReference type="Pfam" id="PF13635">
    <property type="entry name" value="DUF4143"/>
    <property type="match status" value="1"/>
</dbReference>
<dbReference type="GeneID" id="85165433"/>
<gene>
    <name evidence="3" type="ORF">BSCA_1944</name>
</gene>
<dbReference type="PANTHER" id="PTHR33295:SF7">
    <property type="entry name" value="ATPASE"/>
    <property type="match status" value="1"/>
</dbReference>
<dbReference type="PANTHER" id="PTHR33295">
    <property type="entry name" value="ATPASE"/>
    <property type="match status" value="1"/>
</dbReference>
<keyword evidence="4" id="KW-1185">Reference proteome</keyword>
<dbReference type="Pfam" id="PF13173">
    <property type="entry name" value="AAA_14"/>
    <property type="match status" value="1"/>
</dbReference>
<dbReference type="OrthoDB" id="9804306at2"/>
<dbReference type="SUPFAM" id="SSF52540">
    <property type="entry name" value="P-loop containing nucleoside triphosphate hydrolases"/>
    <property type="match status" value="1"/>
</dbReference>
<dbReference type="eggNOG" id="COG1373">
    <property type="taxonomic scope" value="Bacteria"/>
</dbReference>
<name>A0A087D7S6_9BIFI</name>
<comment type="caution">
    <text evidence="3">The sequence shown here is derived from an EMBL/GenBank/DDBJ whole genome shotgun (WGS) entry which is preliminary data.</text>
</comment>
<sequence length="439" mass="49047">MALKRKAYERFEFWKRNKSKQALLVTGARQVGKTYLVRELMQSHYPNSVEINLADDAAARRSFEAATDADDLMLRISVAADAHLVPHETAIFLDEIQECPNVMEHIKLLVDRGEYDFILSGSLLGVKLEGADSLPGGYLTQVEMFPLDFEEFCWANGLPEAAWDGACKAFVSRTPVPDFIHEKLLKLFHRYLLVGGMPDAVNAFLGSGVIDQVRVSQSEIIRVYKRDIAKYAPKENRLVIQNIYDLIPSELTGTSKRFKFSSIENVKRFDQVTDEFLWLINAGVAIATYNASEPRHPLLIAKNDSRFKLFYSDVGLLTSTFIKRASIDLLDGGTNMNVGGVYENAVAQELNTHGLSTYYCASKRMGELDFVTERADGGVIMFEVKSGSSYRTHASLTNALNVANNGIDEAYVLAETNVEVSGPVVYLPIYMVSMFHFGD</sequence>
<accession>A0A087D7S6</accession>